<evidence type="ECO:0000313" key="3">
    <source>
        <dbReference type="Proteomes" id="UP000031623"/>
    </source>
</evidence>
<evidence type="ECO:0000259" key="1">
    <source>
        <dbReference type="SMART" id="SM00287"/>
    </source>
</evidence>
<feature type="domain" description="SH3b" evidence="1">
    <location>
        <begin position="378"/>
        <end position="441"/>
    </location>
</feature>
<dbReference type="HOGENOM" id="CLU_454092_0_0_6"/>
<dbReference type="Proteomes" id="UP000031623">
    <property type="component" value="Chromosome"/>
</dbReference>
<name>A0A090ANJ1_9GAMM</name>
<dbReference type="SMART" id="SM00287">
    <property type="entry name" value="SH3b"/>
    <property type="match status" value="1"/>
</dbReference>
<gene>
    <name evidence="2" type="ORF">THII_3390</name>
</gene>
<dbReference type="Pfam" id="PF08239">
    <property type="entry name" value="SH3_3"/>
    <property type="match status" value="1"/>
</dbReference>
<protein>
    <recommendedName>
        <fullName evidence="1">SH3b domain-containing protein</fullName>
    </recommendedName>
</protein>
<dbReference type="EMBL" id="AP014633">
    <property type="protein sequence ID" value="BAP57687.1"/>
    <property type="molecule type" value="Genomic_DNA"/>
</dbReference>
<dbReference type="AlphaFoldDB" id="A0A090ANJ1"/>
<proteinExistence type="predicted"/>
<dbReference type="InterPro" id="IPR003646">
    <property type="entry name" value="SH3-like_bac-type"/>
</dbReference>
<organism evidence="2 3">
    <name type="scientific">Thioploca ingrica</name>
    <dbReference type="NCBI Taxonomy" id="40754"/>
    <lineage>
        <taxon>Bacteria</taxon>
        <taxon>Pseudomonadati</taxon>
        <taxon>Pseudomonadota</taxon>
        <taxon>Gammaproteobacteria</taxon>
        <taxon>Thiotrichales</taxon>
        <taxon>Thiotrichaceae</taxon>
        <taxon>Thioploca</taxon>
    </lineage>
</organism>
<sequence length="601" mass="67388">MNTILKVLSILSVFSIINLVQAGESGLLLGLRIGGHYDTAATFDKPKSLENSQESVSYRTFWLSAQDGKIELVAERTNLLVPREDGFWRIDVKQSRYNNFKEDFIWINPAPDPDAIPNPILAEQEGVNAFDVSLLVKEQGIETPAGEYCNGHAYRDILFIGTNYMSVGYARSQICNGSVGVSTDSALQMFSLDEFKPVNISSLVEAQEGTVFLRTAKEYQDKNKDKNSQEWGDFSGGVVRQPGKWVVKGHFPIKKDNYTHFDVPITPSQLVEYGELHPDWETIKQLVPEAIDAFSSPTKDWLVVLTKTSLLGFTLNETGINSKPVLQLYLKQPVTAVMGHWAEGLRVMNWSEEIKNVGPNPRKSWITDTPLSPEGQMIGVIVCKTPTLSIRQGMGQHTKPIGKVKKGAKLPVLNVLGSWYQVKVNEDVSGYVHRDDFKILPSLPYIQTSCPMSNCNYGTWKLKQATLVYAEPSLQSESTTKLEPMQVVEALKGEIHTLRYGEIEVVNAIELNEDNQKLTLQPGDRLFDLESIGLGMHTIWYNGEIYYLNNGWDPDTAKNKTPWGKELIDRKTDWWVKVNVPEKNLTGWIVNPVADGITSSM</sequence>
<keyword evidence="3" id="KW-1185">Reference proteome</keyword>
<dbReference type="OrthoDB" id="2677224at2"/>
<reference evidence="2 3" key="1">
    <citation type="journal article" date="2014" name="ISME J.">
        <title>Ecophysiology of Thioploca ingrica as revealed by the complete genome sequence supplemented with proteomic evidence.</title>
        <authorList>
            <person name="Kojima H."/>
            <person name="Ogura Y."/>
            <person name="Yamamoto N."/>
            <person name="Togashi T."/>
            <person name="Mori H."/>
            <person name="Watanabe T."/>
            <person name="Nemoto F."/>
            <person name="Kurokawa K."/>
            <person name="Hayashi T."/>
            <person name="Fukui M."/>
        </authorList>
    </citation>
    <scope>NUCLEOTIDE SEQUENCE [LARGE SCALE GENOMIC DNA]</scope>
</reference>
<dbReference type="Gene3D" id="2.30.30.40">
    <property type="entry name" value="SH3 Domains"/>
    <property type="match status" value="1"/>
</dbReference>
<accession>A0A090ANJ1</accession>
<dbReference type="KEGG" id="tig:THII_3390"/>
<evidence type="ECO:0000313" key="2">
    <source>
        <dbReference type="EMBL" id="BAP57687.1"/>
    </source>
</evidence>